<keyword evidence="14" id="KW-1185">Reference proteome</keyword>
<dbReference type="InterPro" id="IPR001128">
    <property type="entry name" value="Cyt_P450"/>
</dbReference>
<protein>
    <submittedName>
        <fullName evidence="15">Beta-amyrin 28-monooxygenase-like isoform X1</fullName>
    </submittedName>
</protein>
<dbReference type="PRINTS" id="PR00385">
    <property type="entry name" value="P450"/>
</dbReference>
<evidence type="ECO:0000256" key="6">
    <source>
        <dbReference type="ARBA" id="ARBA00022989"/>
    </source>
</evidence>
<dbReference type="GO" id="GO:0016705">
    <property type="term" value="F:oxidoreductase activity, acting on paired donors, with incorporation or reduction of molecular oxygen"/>
    <property type="evidence" value="ECO:0007669"/>
    <property type="project" value="InterPro"/>
</dbReference>
<dbReference type="PANTHER" id="PTHR24286">
    <property type="entry name" value="CYTOCHROME P450 26"/>
    <property type="match status" value="1"/>
</dbReference>
<dbReference type="Proteomes" id="UP000515151">
    <property type="component" value="Chromosome 3"/>
</dbReference>
<dbReference type="GeneID" id="116198868"/>
<keyword evidence="9 10" id="KW-0349">Heme</keyword>
<reference evidence="13" key="1">
    <citation type="journal article" date="2017" name="Plant J.">
        <title>The pomegranate (Punica granatum L.) genome and the genomics of punicalagin biosynthesis.</title>
        <authorList>
            <person name="Qin G."/>
            <person name="Xu C."/>
            <person name="Ming R."/>
            <person name="Tang H."/>
            <person name="Guyot R."/>
            <person name="Kramer E.M."/>
            <person name="Hu Y."/>
            <person name="Yi X."/>
            <person name="Qi Y."/>
            <person name="Xu X."/>
            <person name="Gao Z."/>
            <person name="Pan H."/>
            <person name="Jian J."/>
            <person name="Tian Y."/>
            <person name="Yue Z."/>
            <person name="Xu Y."/>
        </authorList>
    </citation>
    <scope>NUCLEOTIDE SEQUENCE [LARGE SCALE GENOMIC DNA]</scope>
    <source>
        <strain evidence="13">cv. Dabenzi</strain>
    </source>
</reference>
<keyword evidence="11" id="KW-0472">Membrane</keyword>
<evidence type="ECO:0000313" key="15">
    <source>
        <dbReference type="RefSeq" id="XP_031384981.1"/>
    </source>
</evidence>
<dbReference type="GO" id="GO:0005506">
    <property type="term" value="F:iron ion binding"/>
    <property type="evidence" value="ECO:0007669"/>
    <property type="project" value="InterPro"/>
</dbReference>
<comment type="subcellular location">
    <subcellularLocation>
        <location evidence="2">Membrane</location>
        <topology evidence="2">Single-pass membrane protein</topology>
    </subcellularLocation>
</comment>
<evidence type="ECO:0000313" key="12">
    <source>
        <dbReference type="EMBL" id="OWM66075.1"/>
    </source>
</evidence>
<reference evidence="14" key="3">
    <citation type="journal article" date="2020" name="Plant Biotechnol. J.">
        <title>The pomegranate (Punica granatum L.) draft genome dissects genetic divergence between soft- and hard-seeded cultivars.</title>
        <authorList>
            <person name="Luo X."/>
            <person name="Li H."/>
            <person name="Wu Z."/>
            <person name="Yao W."/>
            <person name="Zhao P."/>
            <person name="Cao D."/>
            <person name="Yu H."/>
            <person name="Li K."/>
            <person name="Poudel K."/>
            <person name="Zhao D."/>
            <person name="Zhang F."/>
            <person name="Xia X."/>
            <person name="Chen L."/>
            <person name="Wang Q."/>
            <person name="Jing D."/>
            <person name="Cao S."/>
        </authorList>
    </citation>
    <scope>NUCLEOTIDE SEQUENCE [LARGE SCALE GENOMIC DNA]</scope>
</reference>
<keyword evidence="7 10" id="KW-0560">Oxidoreductase</keyword>
<dbReference type="CDD" id="cd11043">
    <property type="entry name" value="CYP90-like"/>
    <property type="match status" value="1"/>
</dbReference>
<evidence type="ECO:0000256" key="10">
    <source>
        <dbReference type="RuleBase" id="RU000461"/>
    </source>
</evidence>
<dbReference type="RefSeq" id="XP_031384981.1">
    <property type="nucleotide sequence ID" value="XM_031529121.1"/>
</dbReference>
<proteinExistence type="inferred from homology"/>
<comment type="cofactor">
    <cofactor evidence="1 9">
        <name>heme</name>
        <dbReference type="ChEBI" id="CHEBI:30413"/>
    </cofactor>
</comment>
<name>A0A218VZZ4_PUNGR</name>
<accession>A0A218VZZ4</accession>
<feature type="binding site" description="axial binding residue" evidence="9">
    <location>
        <position position="439"/>
    </location>
    <ligand>
        <name>heme</name>
        <dbReference type="ChEBI" id="CHEBI:30413"/>
    </ligand>
    <ligandPart>
        <name>Fe</name>
        <dbReference type="ChEBI" id="CHEBI:18248"/>
    </ligandPart>
</feature>
<evidence type="ECO:0000313" key="14">
    <source>
        <dbReference type="Proteomes" id="UP000515151"/>
    </source>
</evidence>
<dbReference type="Pfam" id="PF00067">
    <property type="entry name" value="p450"/>
    <property type="match status" value="1"/>
</dbReference>
<evidence type="ECO:0000256" key="5">
    <source>
        <dbReference type="ARBA" id="ARBA00022723"/>
    </source>
</evidence>
<dbReference type="PRINTS" id="PR00463">
    <property type="entry name" value="EP450I"/>
</dbReference>
<dbReference type="Proteomes" id="UP000197138">
    <property type="component" value="Unassembled WGS sequence"/>
</dbReference>
<comment type="similarity">
    <text evidence="3 10">Belongs to the cytochrome P450 family.</text>
</comment>
<reference evidence="12" key="2">
    <citation type="submission" date="2017-06" db="EMBL/GenBank/DDBJ databases">
        <title>The pomegranate genome and the genomics of punicalagin biosynthesis.</title>
        <authorList>
            <person name="Xu C."/>
        </authorList>
    </citation>
    <scope>NUCLEOTIDE SEQUENCE [LARGE SCALE GENOMIC DNA]</scope>
    <source>
        <tissue evidence="12">Fresh leaf</tissue>
    </source>
</reference>
<dbReference type="InterPro" id="IPR002401">
    <property type="entry name" value="Cyt_P450_E_grp-I"/>
</dbReference>
<dbReference type="PROSITE" id="PS00086">
    <property type="entry name" value="CYTOCHROME_P450"/>
    <property type="match status" value="1"/>
</dbReference>
<keyword evidence="4 11" id="KW-0812">Transmembrane</keyword>
<evidence type="ECO:0000256" key="1">
    <source>
        <dbReference type="ARBA" id="ARBA00001971"/>
    </source>
</evidence>
<dbReference type="SUPFAM" id="SSF48264">
    <property type="entry name" value="Cytochrome P450"/>
    <property type="match status" value="1"/>
</dbReference>
<sequence length="491" mass="55435">MDLFETCTLYIAILYVSLSLTIYLVRRHKSGADGTALNLPPGRIGWPIIGETLDFVMAGRNGTPEKFVTDRTSRYSSDIFRTSLLGMGDVAVFCGASGNKFLFSGENKYVTSWWPRSINMVLEFPDPEAVDMDNFYNSDAVAKSRSFNLEFVKPEALQRYIPIMDSMAKQHLEADWAPYGEVRAFPLLKKYTFALSCRLIMSIHDPAHLARIEHNFALVTAGLLSVPINFPGTAFNKAVQAGKSMREDLLSIINCRKKEIVDEKDIVVKDLLSRMLLAKDESGQPIMKDTEIGNTIIANLIGSHGTISTTITFVMNYLAEYPDVYKQVLKEQTEIARSKGPDELLNWDDVQKMRYSWMVACEVMRLCPAGPGGYREVIKDFTYSGFTIPKGWKTHWTPYSTHKDPQYFPDPEKFDPSRFKGSGPVPYTFVPFGGGPRMCPGKEYARVLVLVVMHNLVTNFRWKKTIPDEKIIYNPFPVLVSGLPIRTEPHA</sequence>
<dbReference type="FunFam" id="1.10.630.10:FF:000022">
    <property type="entry name" value="Taxadiene 5-alpha hydroxylase"/>
    <property type="match status" value="1"/>
</dbReference>
<dbReference type="OrthoDB" id="3945418at2759"/>
<dbReference type="GO" id="GO:0016125">
    <property type="term" value="P:sterol metabolic process"/>
    <property type="evidence" value="ECO:0007669"/>
    <property type="project" value="TreeGrafter"/>
</dbReference>
<organism evidence="12 13">
    <name type="scientific">Punica granatum</name>
    <name type="common">Pomegranate</name>
    <dbReference type="NCBI Taxonomy" id="22663"/>
    <lineage>
        <taxon>Eukaryota</taxon>
        <taxon>Viridiplantae</taxon>
        <taxon>Streptophyta</taxon>
        <taxon>Embryophyta</taxon>
        <taxon>Tracheophyta</taxon>
        <taxon>Spermatophyta</taxon>
        <taxon>Magnoliopsida</taxon>
        <taxon>eudicotyledons</taxon>
        <taxon>Gunneridae</taxon>
        <taxon>Pentapetalae</taxon>
        <taxon>rosids</taxon>
        <taxon>malvids</taxon>
        <taxon>Myrtales</taxon>
        <taxon>Lythraceae</taxon>
        <taxon>Punica</taxon>
    </lineage>
</organism>
<evidence type="ECO:0000256" key="9">
    <source>
        <dbReference type="PIRSR" id="PIRSR602401-1"/>
    </source>
</evidence>
<dbReference type="AlphaFoldDB" id="A0A218VZZ4"/>
<evidence type="ECO:0000256" key="7">
    <source>
        <dbReference type="ARBA" id="ARBA00023002"/>
    </source>
</evidence>
<dbReference type="Gene3D" id="1.10.630.10">
    <property type="entry name" value="Cytochrome P450"/>
    <property type="match status" value="1"/>
</dbReference>
<dbReference type="GO" id="GO:0004497">
    <property type="term" value="F:monooxygenase activity"/>
    <property type="evidence" value="ECO:0007669"/>
    <property type="project" value="UniProtKB-KW"/>
</dbReference>
<evidence type="ECO:0000256" key="2">
    <source>
        <dbReference type="ARBA" id="ARBA00004167"/>
    </source>
</evidence>
<evidence type="ECO:0000256" key="4">
    <source>
        <dbReference type="ARBA" id="ARBA00022692"/>
    </source>
</evidence>
<dbReference type="EMBL" id="MTKT01005556">
    <property type="protein sequence ID" value="OWM66075.1"/>
    <property type="molecule type" value="Genomic_DNA"/>
</dbReference>
<keyword evidence="6 11" id="KW-1133">Transmembrane helix</keyword>
<keyword evidence="5 9" id="KW-0479">Metal-binding</keyword>
<feature type="transmembrane region" description="Helical" evidence="11">
    <location>
        <begin position="7"/>
        <end position="25"/>
    </location>
</feature>
<evidence type="ECO:0000256" key="3">
    <source>
        <dbReference type="ARBA" id="ARBA00010617"/>
    </source>
</evidence>
<evidence type="ECO:0000313" key="13">
    <source>
        <dbReference type="Proteomes" id="UP000197138"/>
    </source>
</evidence>
<dbReference type="PANTHER" id="PTHR24286:SF53">
    <property type="entry name" value="BETA-AMYRIN 28-OXIDASE-LIKE"/>
    <property type="match status" value="1"/>
</dbReference>
<dbReference type="InterPro" id="IPR017972">
    <property type="entry name" value="Cyt_P450_CS"/>
</dbReference>
<dbReference type="GO" id="GO:0016020">
    <property type="term" value="C:membrane"/>
    <property type="evidence" value="ECO:0007669"/>
    <property type="project" value="UniProtKB-SubCell"/>
</dbReference>
<keyword evidence="8 9" id="KW-0408">Iron</keyword>
<gene>
    <name evidence="15" type="primary">LOC116198868</name>
    <name evidence="12" type="ORF">CDL15_Pgr015502</name>
</gene>
<evidence type="ECO:0000256" key="11">
    <source>
        <dbReference type="SAM" id="Phobius"/>
    </source>
</evidence>
<dbReference type="InterPro" id="IPR036396">
    <property type="entry name" value="Cyt_P450_sf"/>
</dbReference>
<keyword evidence="10" id="KW-0503">Monooxygenase</keyword>
<reference evidence="15" key="4">
    <citation type="submission" date="2025-04" db="UniProtKB">
        <authorList>
            <consortium name="RefSeq"/>
        </authorList>
    </citation>
    <scope>IDENTIFICATION</scope>
    <source>
        <tissue evidence="15">Leaf</tissue>
    </source>
</reference>
<dbReference type="GO" id="GO:0020037">
    <property type="term" value="F:heme binding"/>
    <property type="evidence" value="ECO:0007669"/>
    <property type="project" value="InterPro"/>
</dbReference>
<evidence type="ECO:0000256" key="8">
    <source>
        <dbReference type="ARBA" id="ARBA00023004"/>
    </source>
</evidence>